<dbReference type="EMBL" id="KN832894">
    <property type="protein sequence ID" value="KIM93529.1"/>
    <property type="molecule type" value="Genomic_DNA"/>
</dbReference>
<organism evidence="1 2">
    <name type="scientific">Oidiodendron maius (strain Zn)</name>
    <dbReference type="NCBI Taxonomy" id="913774"/>
    <lineage>
        <taxon>Eukaryota</taxon>
        <taxon>Fungi</taxon>
        <taxon>Dikarya</taxon>
        <taxon>Ascomycota</taxon>
        <taxon>Pezizomycotina</taxon>
        <taxon>Leotiomycetes</taxon>
        <taxon>Leotiomycetes incertae sedis</taxon>
        <taxon>Myxotrichaceae</taxon>
        <taxon>Oidiodendron</taxon>
    </lineage>
</organism>
<dbReference type="AlphaFoldDB" id="A0A0C3GQ49"/>
<reference evidence="2" key="2">
    <citation type="submission" date="2015-01" db="EMBL/GenBank/DDBJ databases">
        <title>Evolutionary Origins and Diversification of the Mycorrhizal Mutualists.</title>
        <authorList>
            <consortium name="DOE Joint Genome Institute"/>
            <consortium name="Mycorrhizal Genomics Consortium"/>
            <person name="Kohler A."/>
            <person name="Kuo A."/>
            <person name="Nagy L.G."/>
            <person name="Floudas D."/>
            <person name="Copeland A."/>
            <person name="Barry K.W."/>
            <person name="Cichocki N."/>
            <person name="Veneault-Fourrey C."/>
            <person name="LaButti K."/>
            <person name="Lindquist E.A."/>
            <person name="Lipzen A."/>
            <person name="Lundell T."/>
            <person name="Morin E."/>
            <person name="Murat C."/>
            <person name="Riley R."/>
            <person name="Ohm R."/>
            <person name="Sun H."/>
            <person name="Tunlid A."/>
            <person name="Henrissat B."/>
            <person name="Grigoriev I.V."/>
            <person name="Hibbett D.S."/>
            <person name="Martin F."/>
        </authorList>
    </citation>
    <scope>NUCLEOTIDE SEQUENCE [LARGE SCALE GENOMIC DNA]</scope>
    <source>
        <strain evidence="2">Zn</strain>
    </source>
</reference>
<name>A0A0C3GQ49_OIDMZ</name>
<proteinExistence type="predicted"/>
<dbReference type="Pfam" id="PF12520">
    <property type="entry name" value="DUF3723"/>
    <property type="match status" value="1"/>
</dbReference>
<protein>
    <submittedName>
        <fullName evidence="1">Uncharacterized protein</fullName>
    </submittedName>
</protein>
<evidence type="ECO:0000313" key="1">
    <source>
        <dbReference type="EMBL" id="KIM93529.1"/>
    </source>
</evidence>
<evidence type="ECO:0000313" key="2">
    <source>
        <dbReference type="Proteomes" id="UP000054321"/>
    </source>
</evidence>
<sequence length="551" mass="62040">MNRLGLELLASLEQRFADSKIAHLRGTARVRLSQLQFMNPIRPVDLKIVNALKRDFKAEGCLQHEVDFSVPALIDEASLSSALAMLHISTETFKATSALNPAEFELPGNLQLDCLHGQHRILAAAEFLPPGDRWWLVDIYGDGQSRQVFREGHSYSTNFTDGETFRQLRVCQFNGDRAGEDRCRARITANKERDLNKLLKRGLLVNALDSLLPMKGHWPPFYLGSMDVFLSMRCDEVCSSSSYDIRLPTTWGGILGEQRPSFQHVDQRTVELVQLRVPGVSALDAAFLRGSMQSGHLFPEIRDPTMRAGIEQRLLRIEHPIPSIYTLFKDLRYLEPAAKAVKALLPGLAKQTLRQSLRFISSLPATAATSTYSLAIQDSEITYTTISGSFPYLFDLAIRQLFLCALRYFTSPANVSSKKDMNPVKQTMNGPKRFLGFKLMELAHRLGFKIPEVDEMHQDPGERLLADMLNGLLKEIFRSDGMVPENLSTSFREYLSSSTIVVEGNLQPSITTPGAGEPLSRRYRRGCGVAPDDNDCLYLFLRRMYMPLNDF</sequence>
<dbReference type="InterPro" id="IPR022198">
    <property type="entry name" value="DUF3723"/>
</dbReference>
<gene>
    <name evidence="1" type="ORF">OIDMADRAFT_35637</name>
</gene>
<dbReference type="HOGENOM" id="CLU_004286_7_1_1"/>
<dbReference type="OrthoDB" id="4227485at2759"/>
<dbReference type="InParanoid" id="A0A0C3GQ49"/>
<dbReference type="Proteomes" id="UP000054321">
    <property type="component" value="Unassembled WGS sequence"/>
</dbReference>
<keyword evidence="2" id="KW-1185">Reference proteome</keyword>
<reference evidence="1 2" key="1">
    <citation type="submission" date="2014-04" db="EMBL/GenBank/DDBJ databases">
        <authorList>
            <consortium name="DOE Joint Genome Institute"/>
            <person name="Kuo A."/>
            <person name="Martino E."/>
            <person name="Perotto S."/>
            <person name="Kohler A."/>
            <person name="Nagy L.G."/>
            <person name="Floudas D."/>
            <person name="Copeland A."/>
            <person name="Barry K.W."/>
            <person name="Cichocki N."/>
            <person name="Veneault-Fourrey C."/>
            <person name="LaButti K."/>
            <person name="Lindquist E.A."/>
            <person name="Lipzen A."/>
            <person name="Lundell T."/>
            <person name="Morin E."/>
            <person name="Murat C."/>
            <person name="Sun H."/>
            <person name="Tunlid A."/>
            <person name="Henrissat B."/>
            <person name="Grigoriev I.V."/>
            <person name="Hibbett D.S."/>
            <person name="Martin F."/>
            <person name="Nordberg H.P."/>
            <person name="Cantor M.N."/>
            <person name="Hua S.X."/>
        </authorList>
    </citation>
    <scope>NUCLEOTIDE SEQUENCE [LARGE SCALE GENOMIC DNA]</scope>
    <source>
        <strain evidence="1 2">Zn</strain>
    </source>
</reference>
<accession>A0A0C3GQ49</accession>